<dbReference type="AlphaFoldDB" id="A0A7L4ZHF5"/>
<name>A0A7L4ZHF5_9FLAO</name>
<dbReference type="EMBL" id="CP019288">
    <property type="protein sequence ID" value="QHI35354.1"/>
    <property type="molecule type" value="Genomic_DNA"/>
</dbReference>
<keyword evidence="2" id="KW-1185">Reference proteome</keyword>
<evidence type="ECO:0000313" key="2">
    <source>
        <dbReference type="Proteomes" id="UP000464657"/>
    </source>
</evidence>
<proteinExistence type="predicted"/>
<dbReference type="RefSeq" id="WP_160128101.1">
    <property type="nucleotide sequence ID" value="NZ_CP019288.1"/>
</dbReference>
<protein>
    <submittedName>
        <fullName evidence="1">Uncharacterized protein</fullName>
    </submittedName>
</protein>
<dbReference type="Proteomes" id="UP000464657">
    <property type="component" value="Chromosome"/>
</dbReference>
<accession>A0A7L4ZHF5</accession>
<evidence type="ECO:0000313" key="1">
    <source>
        <dbReference type="EMBL" id="QHI35354.1"/>
    </source>
</evidence>
<gene>
    <name evidence="1" type="ORF">IMCC3317_07000</name>
</gene>
<sequence length="55" mass="6455">MLKSILNIKNVQKLDKKTQAEVLGGMQYLCEDFCDPFLNARRCYTSKTDFFWQAC</sequence>
<organism evidence="1 2">
    <name type="scientific">Kordia antarctica</name>
    <dbReference type="NCBI Taxonomy" id="1218801"/>
    <lineage>
        <taxon>Bacteria</taxon>
        <taxon>Pseudomonadati</taxon>
        <taxon>Bacteroidota</taxon>
        <taxon>Flavobacteriia</taxon>
        <taxon>Flavobacteriales</taxon>
        <taxon>Flavobacteriaceae</taxon>
        <taxon>Kordia</taxon>
    </lineage>
</organism>
<reference evidence="1 2" key="1">
    <citation type="journal article" date="2013" name="Int. J. Syst. Evol. Microbiol.">
        <title>Kordia antarctica sp. nov., isolated from Antarctic seawater.</title>
        <authorList>
            <person name="Baek K."/>
            <person name="Choi A."/>
            <person name="Kang I."/>
            <person name="Lee K."/>
            <person name="Cho J.C."/>
        </authorList>
    </citation>
    <scope>NUCLEOTIDE SEQUENCE [LARGE SCALE GENOMIC DNA]</scope>
    <source>
        <strain evidence="1 2">IMCC3317</strain>
    </source>
</reference>
<dbReference type="KEGG" id="kan:IMCC3317_07000"/>